<organism evidence="1">
    <name type="scientific">Siphoviridae sp. ctN5F10</name>
    <dbReference type="NCBI Taxonomy" id="2825465"/>
    <lineage>
        <taxon>Viruses</taxon>
        <taxon>Duplodnaviria</taxon>
        <taxon>Heunggongvirae</taxon>
        <taxon>Uroviricota</taxon>
        <taxon>Caudoviricetes</taxon>
    </lineage>
</organism>
<protein>
    <submittedName>
        <fullName evidence="1">Uncharacterized protein</fullName>
    </submittedName>
</protein>
<proteinExistence type="predicted"/>
<accession>A0A8S5UEZ6</accession>
<evidence type="ECO:0000313" key="1">
    <source>
        <dbReference type="EMBL" id="DAF93003.1"/>
    </source>
</evidence>
<sequence>MAAKKAKAVTGYEIKVVGNTEFCGVGAGGVQFAYGKAQITGGRMVDWFREHEGYEVTEITADEEEVPTPPAE</sequence>
<dbReference type="EMBL" id="BK016078">
    <property type="protein sequence ID" value="DAF93003.1"/>
    <property type="molecule type" value="Genomic_DNA"/>
</dbReference>
<name>A0A8S5UEZ6_9CAUD</name>
<reference evidence="1" key="1">
    <citation type="journal article" date="2021" name="Proc. Natl. Acad. Sci. U.S.A.">
        <title>A Catalog of Tens of Thousands of Viruses from Human Metagenomes Reveals Hidden Associations with Chronic Diseases.</title>
        <authorList>
            <person name="Tisza M.J."/>
            <person name="Buck C.B."/>
        </authorList>
    </citation>
    <scope>NUCLEOTIDE SEQUENCE</scope>
    <source>
        <strain evidence="1">CtN5F10</strain>
    </source>
</reference>